<evidence type="ECO:0000313" key="2">
    <source>
        <dbReference type="Proteomes" id="UP000717515"/>
    </source>
</evidence>
<accession>A0A9P8CY37</accession>
<reference evidence="1" key="1">
    <citation type="submission" date="2021-07" db="EMBL/GenBank/DDBJ databases">
        <title>Draft genome of Mortierella alpina, strain LL118, isolated from an aspen leaf litter sample.</title>
        <authorList>
            <person name="Yang S."/>
            <person name="Vinatzer B.A."/>
        </authorList>
    </citation>
    <scope>NUCLEOTIDE SEQUENCE</scope>
    <source>
        <strain evidence="1">LL118</strain>
    </source>
</reference>
<proteinExistence type="predicted"/>
<sequence length="646" mass="74382">MVIGILVQGWKVLVFYWCLEHEAIYEVKSIGNFDQIMDRMQLCKLINICPILLEAKRIMETSMKHLYYNNSPPPRDHPRRQLCRPQAHNLISVKFSDAQRYRFKITPCFTTGTPHTHNSSTAVLAADSFDAVSSVGYFSGDDISDPDATGLPVFTNRKNRGSAVASIVQHCADFTDFKPAELGVDIAPWSYAYFIRKLNIFPALKKTASEVVRLDLIGTVNQLVGEIEYIYDNFDKEEDYPVDPQVAKNFRRLVPKTLDHPKQNRWLLNQVVMYKVPYFDKYRIELVRLTLRMSEDPKTGKAKIDEQVTTFSRDVFTVDTNWITEHAKLLAKELETVNVKQAISFLTTKAPRRDELFDQEVAFCEEPERKQYDFYGPTAVLAKDRFDAFASIGYFSGYDISDPKATGSDVFSHRKNRGSAVASIVQHLANVSDFRPAEQGVDIDPSTFTQFIRGLVKFPGLKKTENQIVRLDLTGPVDQLVSEVQYIFDILEKDEDYPVDPQVAENFRLLVPKYLQNADQNRWLLNQVAIHKVRYFDKLRVELTRVTLWIKEDKKTTLAYIPDQVATLSRDVFTVDTQWITEHAESLAERIDTVTVEQALAGLTTKPPRREGFVDDQNLAWDMEEEKEEQCEFFGRSRFNLQKLRI</sequence>
<evidence type="ECO:0000313" key="1">
    <source>
        <dbReference type="EMBL" id="KAG9323049.1"/>
    </source>
</evidence>
<name>A0A9P8CY37_MORAP</name>
<organism evidence="1 2">
    <name type="scientific">Mortierella alpina</name>
    <name type="common">Oleaginous fungus</name>
    <name type="synonym">Mortierella renispora</name>
    <dbReference type="NCBI Taxonomy" id="64518"/>
    <lineage>
        <taxon>Eukaryota</taxon>
        <taxon>Fungi</taxon>
        <taxon>Fungi incertae sedis</taxon>
        <taxon>Mucoromycota</taxon>
        <taxon>Mortierellomycotina</taxon>
        <taxon>Mortierellomycetes</taxon>
        <taxon>Mortierellales</taxon>
        <taxon>Mortierellaceae</taxon>
        <taxon>Mortierella</taxon>
    </lineage>
</organism>
<gene>
    <name evidence="1" type="ORF">KVV02_001704</name>
</gene>
<protein>
    <submittedName>
        <fullName evidence="1">Uncharacterized protein</fullName>
    </submittedName>
</protein>
<dbReference type="AlphaFoldDB" id="A0A9P8CY37"/>
<dbReference type="Proteomes" id="UP000717515">
    <property type="component" value="Unassembled WGS sequence"/>
</dbReference>
<comment type="caution">
    <text evidence="1">The sequence shown here is derived from an EMBL/GenBank/DDBJ whole genome shotgun (WGS) entry which is preliminary data.</text>
</comment>
<dbReference type="EMBL" id="JAIFTL010000118">
    <property type="protein sequence ID" value="KAG9323049.1"/>
    <property type="molecule type" value="Genomic_DNA"/>
</dbReference>